<name>A0AAP0QKW9_9ROSI</name>
<evidence type="ECO:0000259" key="1">
    <source>
        <dbReference type="Pfam" id="PF03478"/>
    </source>
</evidence>
<reference evidence="2 3" key="1">
    <citation type="submission" date="2024-05" db="EMBL/GenBank/DDBJ databases">
        <title>Haplotype-resolved chromosome-level genome assembly of Huyou (Citrus changshanensis).</title>
        <authorList>
            <person name="Miao C."/>
            <person name="Chen W."/>
            <person name="Wu Y."/>
            <person name="Wang L."/>
            <person name="Zhao S."/>
            <person name="Grierson D."/>
            <person name="Xu C."/>
            <person name="Chen K."/>
        </authorList>
    </citation>
    <scope>NUCLEOTIDE SEQUENCE [LARGE SCALE GENOMIC DNA]</scope>
    <source>
        <strain evidence="2">01-14</strain>
        <tissue evidence="2">Leaf</tissue>
    </source>
</reference>
<evidence type="ECO:0000313" key="2">
    <source>
        <dbReference type="EMBL" id="KAK9192496.1"/>
    </source>
</evidence>
<dbReference type="Proteomes" id="UP001428341">
    <property type="component" value="Unassembled WGS sequence"/>
</dbReference>
<proteinExistence type="predicted"/>
<dbReference type="AlphaFoldDB" id="A0AAP0QKW9"/>
<dbReference type="InterPro" id="IPR005174">
    <property type="entry name" value="KIB1-4_b-propeller"/>
</dbReference>
<keyword evidence="3" id="KW-1185">Reference proteome</keyword>
<organism evidence="2 3">
    <name type="scientific">Citrus x changshan-huyou</name>
    <dbReference type="NCBI Taxonomy" id="2935761"/>
    <lineage>
        <taxon>Eukaryota</taxon>
        <taxon>Viridiplantae</taxon>
        <taxon>Streptophyta</taxon>
        <taxon>Embryophyta</taxon>
        <taxon>Tracheophyta</taxon>
        <taxon>Spermatophyta</taxon>
        <taxon>Magnoliopsida</taxon>
        <taxon>eudicotyledons</taxon>
        <taxon>Gunneridae</taxon>
        <taxon>Pentapetalae</taxon>
        <taxon>rosids</taxon>
        <taxon>malvids</taxon>
        <taxon>Sapindales</taxon>
        <taxon>Rutaceae</taxon>
        <taxon>Aurantioideae</taxon>
        <taxon>Citrus</taxon>
    </lineage>
</organism>
<dbReference type="EMBL" id="JBCGBO010000006">
    <property type="protein sequence ID" value="KAK9192496.1"/>
    <property type="molecule type" value="Genomic_DNA"/>
</dbReference>
<comment type="caution">
    <text evidence="2">The sequence shown here is derived from an EMBL/GenBank/DDBJ whole genome shotgun (WGS) entry which is preliminary data.</text>
</comment>
<accession>A0AAP0QKW9</accession>
<evidence type="ECO:0000313" key="3">
    <source>
        <dbReference type="Proteomes" id="UP001428341"/>
    </source>
</evidence>
<protein>
    <recommendedName>
        <fullName evidence="1">KIB1-4 beta-propeller domain-containing protein</fullName>
    </recommendedName>
</protein>
<feature type="domain" description="KIB1-4 beta-propeller" evidence="1">
    <location>
        <begin position="11"/>
        <end position="120"/>
    </location>
</feature>
<dbReference type="Pfam" id="PF03478">
    <property type="entry name" value="Beta-prop_KIB1-4"/>
    <property type="match status" value="1"/>
</dbReference>
<sequence>MLRLKADSITFFSVSNGFSRHVDLPKASNRSSRCFSSKGWLIEIESVKLTISLLHPFSLRQLELPSINSFPYSSNDWTNDINDTDVGIFLIIRCVLSSSFCPNSDSSQVQAMLIYGRNRKLPTLDLVIRADVHYMEEEKYWKFSAWKMEALSQIREIRFFILTLEPHYV</sequence>
<gene>
    <name evidence="2" type="ORF">WN944_003188</name>
</gene>